<gene>
    <name evidence="5" type="ORF">ZOSMA_16G01460</name>
</gene>
<feature type="domain" description="Rad21/Rec8-like protein N-terminal" evidence="4">
    <location>
        <begin position="1"/>
        <end position="71"/>
    </location>
</feature>
<feature type="compositionally biased region" description="Basic and acidic residues" evidence="3">
    <location>
        <begin position="189"/>
        <end position="219"/>
    </location>
</feature>
<protein>
    <recommendedName>
        <fullName evidence="4">Rad21/Rec8-like protein N-terminal domain-containing protein</fullName>
    </recommendedName>
</protein>
<dbReference type="Pfam" id="PF04825">
    <property type="entry name" value="Rad21_Rec8_N"/>
    <property type="match status" value="1"/>
</dbReference>
<reference evidence="6" key="1">
    <citation type="journal article" date="2016" name="Nature">
        <title>The genome of the seagrass Zostera marina reveals angiosperm adaptation to the sea.</title>
        <authorList>
            <person name="Olsen J.L."/>
            <person name="Rouze P."/>
            <person name="Verhelst B."/>
            <person name="Lin Y.-C."/>
            <person name="Bayer T."/>
            <person name="Collen J."/>
            <person name="Dattolo E."/>
            <person name="De Paoli E."/>
            <person name="Dittami S."/>
            <person name="Maumus F."/>
            <person name="Michel G."/>
            <person name="Kersting A."/>
            <person name="Lauritano C."/>
            <person name="Lohaus R."/>
            <person name="Toepel M."/>
            <person name="Tonon T."/>
            <person name="Vanneste K."/>
            <person name="Amirebrahimi M."/>
            <person name="Brakel J."/>
            <person name="Bostroem C."/>
            <person name="Chovatia M."/>
            <person name="Grimwood J."/>
            <person name="Jenkins J.W."/>
            <person name="Jueterbock A."/>
            <person name="Mraz A."/>
            <person name="Stam W.T."/>
            <person name="Tice H."/>
            <person name="Bornberg-Bauer E."/>
            <person name="Green P.J."/>
            <person name="Pearson G.A."/>
            <person name="Procaccini G."/>
            <person name="Duarte C.M."/>
            <person name="Schmutz J."/>
            <person name="Reusch T.B.H."/>
            <person name="Van de Peer Y."/>
        </authorList>
    </citation>
    <scope>NUCLEOTIDE SEQUENCE [LARGE SCALE GENOMIC DNA]</scope>
    <source>
        <strain evidence="6">cv. Finnish</strain>
    </source>
</reference>
<feature type="region of interest" description="Disordered" evidence="3">
    <location>
        <begin position="172"/>
        <end position="226"/>
    </location>
</feature>
<organism evidence="5 6">
    <name type="scientific">Zostera marina</name>
    <name type="common">Eelgrass</name>
    <dbReference type="NCBI Taxonomy" id="29655"/>
    <lineage>
        <taxon>Eukaryota</taxon>
        <taxon>Viridiplantae</taxon>
        <taxon>Streptophyta</taxon>
        <taxon>Embryophyta</taxon>
        <taxon>Tracheophyta</taxon>
        <taxon>Spermatophyta</taxon>
        <taxon>Magnoliopsida</taxon>
        <taxon>Liliopsida</taxon>
        <taxon>Zosteraceae</taxon>
        <taxon>Zostera</taxon>
    </lineage>
</organism>
<feature type="compositionally biased region" description="Polar residues" evidence="3">
    <location>
        <begin position="334"/>
        <end position="361"/>
    </location>
</feature>
<dbReference type="GO" id="GO:0003682">
    <property type="term" value="F:chromatin binding"/>
    <property type="evidence" value="ECO:0000318"/>
    <property type="project" value="GO_Central"/>
</dbReference>
<dbReference type="GO" id="GO:0008278">
    <property type="term" value="C:cohesin complex"/>
    <property type="evidence" value="ECO:0000318"/>
    <property type="project" value="GO_Central"/>
</dbReference>
<evidence type="ECO:0000313" key="5">
    <source>
        <dbReference type="EMBL" id="KMZ72175.1"/>
    </source>
</evidence>
<evidence type="ECO:0000256" key="1">
    <source>
        <dbReference type="ARBA" id="ARBA00004123"/>
    </source>
</evidence>
<keyword evidence="2" id="KW-0539">Nucleus</keyword>
<sequence length="507" mass="58058">MFYSHQLLARKAPLGQIWMAATLHAKFNRRKLDKINIIKICEEILNPSVPMALRLSGILMGTMLLHCQRARWRTLISRYPMTNATASARTRFRNQNSRMQLDELEDEYIQINYNDSSQSLYEHHQADPQNITIVDEMDSFLPTENDLYNRFETFGTFGDDEELLFTQDQRKDGFTINSTPPFQTDNELVPDHHTDEPEKDQMVNETNREAQDAQKDEQRQGIGPRRATRKVNNLIMDNDHLILSGSVYQSWLLDTRNILRKRRRKIKQPNPILAGKIANIMEIPPTILHSFIESFPNEICYPAPLMEQWIEITKPDINSSSSLPENNMRDLNFNKGSILNSGNSGESTLGASNPMSRSGTSKLPMFSSGRSLKKKQHPSSRNSLDNFDPLEEDFTTLLESVPEDTYFEFHEETGPTQMPHGVAMDTPTDAVTQQMKTHFKTHFTTEDAPLSESLDNLSSGMNRRNAARLFYQICGEPRLKIAKFRPLDLTSTIKKIISFLSSGCHEV</sequence>
<name>A0A0K9PVD4_ZOSMR</name>
<feature type="region of interest" description="Disordered" evidence="3">
    <location>
        <begin position="334"/>
        <end position="388"/>
    </location>
</feature>
<dbReference type="OrthoDB" id="10071381at2759"/>
<evidence type="ECO:0000256" key="2">
    <source>
        <dbReference type="ARBA" id="ARBA00023242"/>
    </source>
</evidence>
<comment type="caution">
    <text evidence="5">The sequence shown here is derived from an EMBL/GenBank/DDBJ whole genome shotgun (WGS) entry which is preliminary data.</text>
</comment>
<keyword evidence="6" id="KW-1185">Reference proteome</keyword>
<dbReference type="EMBL" id="LFYR01000643">
    <property type="protein sequence ID" value="KMZ72175.1"/>
    <property type="molecule type" value="Genomic_DNA"/>
</dbReference>
<dbReference type="GO" id="GO:0051754">
    <property type="term" value="P:meiotic sister chromatid cohesion, centromeric"/>
    <property type="evidence" value="ECO:0000318"/>
    <property type="project" value="GO_Central"/>
</dbReference>
<proteinExistence type="predicted"/>
<evidence type="ECO:0000313" key="6">
    <source>
        <dbReference type="Proteomes" id="UP000036987"/>
    </source>
</evidence>
<accession>A0A0K9PVD4</accession>
<dbReference type="PANTHER" id="PTHR12585:SF64">
    <property type="entry name" value="SISTER CHROMATID COHESION 1 PROTEIN 1"/>
    <property type="match status" value="1"/>
</dbReference>
<dbReference type="STRING" id="29655.A0A0K9PVD4"/>
<dbReference type="AlphaFoldDB" id="A0A0K9PVD4"/>
<dbReference type="InterPro" id="IPR039781">
    <property type="entry name" value="Rad21/Rec8-like"/>
</dbReference>
<dbReference type="Proteomes" id="UP000036987">
    <property type="component" value="Unassembled WGS sequence"/>
</dbReference>
<evidence type="ECO:0000259" key="4">
    <source>
        <dbReference type="Pfam" id="PF04825"/>
    </source>
</evidence>
<dbReference type="PANTHER" id="PTHR12585">
    <property type="entry name" value="SCC1 / RAD21 FAMILY MEMBER"/>
    <property type="match status" value="1"/>
</dbReference>
<dbReference type="GO" id="GO:0005634">
    <property type="term" value="C:nucleus"/>
    <property type="evidence" value="ECO:0007669"/>
    <property type="project" value="UniProtKB-SubCell"/>
</dbReference>
<dbReference type="InterPro" id="IPR006910">
    <property type="entry name" value="Rad21_Rec8_N"/>
</dbReference>
<feature type="compositionally biased region" description="Polar residues" evidence="3">
    <location>
        <begin position="175"/>
        <end position="186"/>
    </location>
</feature>
<comment type="subcellular location">
    <subcellularLocation>
        <location evidence="1">Nucleus</location>
    </subcellularLocation>
</comment>
<evidence type="ECO:0000256" key="3">
    <source>
        <dbReference type="SAM" id="MobiDB-lite"/>
    </source>
</evidence>